<dbReference type="Proteomes" id="UP001307168">
    <property type="component" value="Unassembled WGS sequence"/>
</dbReference>
<gene>
    <name evidence="2" type="ORF">P4706_08425</name>
</gene>
<keyword evidence="3" id="KW-1185">Reference proteome</keyword>
<sequence>MNKKVFLIIISTFLFFLLFVIVNFFVEIIFGPNKFSELASYLMVLFNAIIIICCSYAWRKYHVNSVVREQEQNERHTQTPEVLEYITPFNHKKSRREIAIMYICTIFAGIVSIYVQLRGI</sequence>
<feature type="transmembrane region" description="Helical" evidence="1">
    <location>
        <begin position="38"/>
        <end position="58"/>
    </location>
</feature>
<feature type="transmembrane region" description="Helical" evidence="1">
    <location>
        <begin position="99"/>
        <end position="117"/>
    </location>
</feature>
<keyword evidence="1" id="KW-1133">Transmembrane helix</keyword>
<comment type="caution">
    <text evidence="2">The sequence shown here is derived from an EMBL/GenBank/DDBJ whole genome shotgun (WGS) entry which is preliminary data.</text>
</comment>
<evidence type="ECO:0000256" key="1">
    <source>
        <dbReference type="SAM" id="Phobius"/>
    </source>
</evidence>
<name>A0AAW9NC74_9BACI</name>
<keyword evidence="1" id="KW-0472">Membrane</keyword>
<evidence type="ECO:0000313" key="2">
    <source>
        <dbReference type="EMBL" id="MEC0273098.1"/>
    </source>
</evidence>
<proteinExistence type="predicted"/>
<protein>
    <recommendedName>
        <fullName evidence="4">DUF3899 domain-containing protein</fullName>
    </recommendedName>
</protein>
<dbReference type="AlphaFoldDB" id="A0AAW9NC74"/>
<accession>A0AAW9NC74</accession>
<dbReference type="EMBL" id="JARNBH010000008">
    <property type="protein sequence ID" value="MEC0273098.1"/>
    <property type="molecule type" value="Genomic_DNA"/>
</dbReference>
<organism evidence="2 3">
    <name type="scientific">Peribacillus castrilensis</name>
    <dbReference type="NCBI Taxonomy" id="2897690"/>
    <lineage>
        <taxon>Bacteria</taxon>
        <taxon>Bacillati</taxon>
        <taxon>Bacillota</taxon>
        <taxon>Bacilli</taxon>
        <taxon>Bacillales</taxon>
        <taxon>Bacillaceae</taxon>
        <taxon>Peribacillus</taxon>
    </lineage>
</organism>
<keyword evidence="1" id="KW-0812">Transmembrane</keyword>
<dbReference type="RefSeq" id="WP_367406600.1">
    <property type="nucleotide sequence ID" value="NZ_JARNBH010000008.1"/>
</dbReference>
<feature type="transmembrane region" description="Helical" evidence="1">
    <location>
        <begin position="5"/>
        <end position="26"/>
    </location>
</feature>
<evidence type="ECO:0008006" key="4">
    <source>
        <dbReference type="Google" id="ProtNLM"/>
    </source>
</evidence>
<reference evidence="2 3" key="1">
    <citation type="submission" date="2023-03" db="EMBL/GenBank/DDBJ databases">
        <title>Bacillus Genome Sequencing.</title>
        <authorList>
            <person name="Dunlap C."/>
        </authorList>
    </citation>
    <scope>NUCLEOTIDE SEQUENCE [LARGE SCALE GENOMIC DNA]</scope>
    <source>
        <strain evidence="2 3">B-41290</strain>
    </source>
</reference>
<evidence type="ECO:0000313" key="3">
    <source>
        <dbReference type="Proteomes" id="UP001307168"/>
    </source>
</evidence>